<sequence>MLRIILAIIALVLSAALQACTIEYAEVQLVQDGVVYDPNKLIYWFVMVVALLDTFALIALLSSLPSSKSSRSGRFGRMPITLNLVFDQLAAVLGALSGALFLSIFVVVLSLAVLYRLETPRMLLISGPMYAQPLLIAVIFAVLTKIGQIGVKTAKKPVCVNVMLPLDIVDHHGNLSNPTMLRVQLESLKRVGTSGVMADVWWGIVEYLPAQYNWRGYLGLAQMCKEVGLKLQFVVSFHACGGNVGDVVDVPLPRFVLDVAATQGLFYQDVSGTVDKECLSLSADHEAKFPGRREGETRTALQMYEDFMTALADTFIDFMPRVITEVEVGLGPAGELRYPSYIEARGWAYPGIGQFQTYDVGMLRDLASEADDANRVYDWGFPPKETGHYNSAPDDQDAAFFNEGGGYCQPHGRFFLEWYSSRLVEHGRDVLMAAKAAFEGCPVLISGKVSGIHWWYGHPSHAAELTTGYYNTDGRDTYLDIAQMMSDLKCEMIFTCMEMASIDHDAMSRPFELVEQVQMDCKQANISFSGENALPIHSWQQYQVVLKQVNNKVRSRSFTFLRLTDLLDDHQWQMYCQFVRRMNVV</sequence>
<evidence type="ECO:0000313" key="11">
    <source>
        <dbReference type="EMBL" id="KAG9396477.1"/>
    </source>
</evidence>
<organism evidence="11 12">
    <name type="scientific">Carpediemonas membranifera</name>
    <dbReference type="NCBI Taxonomy" id="201153"/>
    <lineage>
        <taxon>Eukaryota</taxon>
        <taxon>Metamonada</taxon>
        <taxon>Carpediemonas-like organisms</taxon>
        <taxon>Carpediemonas</taxon>
    </lineage>
</organism>
<dbReference type="OrthoDB" id="1660156at2759"/>
<dbReference type="EC" id="3.2.1.2" evidence="3 8"/>
<reference evidence="11" key="1">
    <citation type="submission" date="2021-05" db="EMBL/GenBank/DDBJ databases">
        <title>A free-living protist that lacks canonical eukaryotic 1 DNA replication and segregation systems.</title>
        <authorList>
            <person name="Salas-Leiva D.E."/>
            <person name="Tromer E.C."/>
            <person name="Curtis B.A."/>
            <person name="Jerlstrom-Hultqvist J."/>
            <person name="Kolisko M."/>
            <person name="Yi Z."/>
            <person name="Salas-Leiva J.S."/>
            <person name="Gallot-Lavallee L."/>
            <person name="Kops G.J.P.L."/>
            <person name="Archibald J.M."/>
            <person name="Simpson A.G.B."/>
            <person name="Roger A.J."/>
        </authorList>
    </citation>
    <scope>NUCLEOTIDE SEQUENCE</scope>
    <source>
        <strain evidence="11">BICM</strain>
    </source>
</reference>
<evidence type="ECO:0000256" key="3">
    <source>
        <dbReference type="ARBA" id="ARBA00012594"/>
    </source>
</evidence>
<evidence type="ECO:0000256" key="4">
    <source>
        <dbReference type="ARBA" id="ARBA00022801"/>
    </source>
</evidence>
<name>A0A8J6BFN3_9EUKA</name>
<feature type="transmembrane region" description="Helical" evidence="9">
    <location>
        <begin position="129"/>
        <end position="147"/>
    </location>
</feature>
<protein>
    <recommendedName>
        <fullName evidence="3 8">Beta-amylase</fullName>
        <ecNumber evidence="3 8">3.2.1.2</ecNumber>
    </recommendedName>
</protein>
<keyword evidence="9" id="KW-0472">Membrane</keyword>
<keyword evidence="7 8" id="KW-0624">Polysaccharide degradation</keyword>
<dbReference type="SUPFAM" id="SSF51445">
    <property type="entry name" value="(Trans)glycosidases"/>
    <property type="match status" value="1"/>
</dbReference>
<feature type="transmembrane region" description="Helical" evidence="9">
    <location>
        <begin position="84"/>
        <end position="117"/>
    </location>
</feature>
<feature type="signal peptide" evidence="10">
    <location>
        <begin position="1"/>
        <end position="19"/>
    </location>
</feature>
<comment type="similarity">
    <text evidence="2 8">Belongs to the glycosyl hydrolase 14 family.</text>
</comment>
<keyword evidence="9" id="KW-0812">Transmembrane</keyword>
<keyword evidence="9" id="KW-1133">Transmembrane helix</keyword>
<dbReference type="AlphaFoldDB" id="A0A8J6BFN3"/>
<gene>
    <name evidence="11" type="ORF">J8273_1458</name>
</gene>
<keyword evidence="10" id="KW-0732">Signal</keyword>
<feature type="transmembrane region" description="Helical" evidence="9">
    <location>
        <begin position="42"/>
        <end position="64"/>
    </location>
</feature>
<dbReference type="Proteomes" id="UP000717585">
    <property type="component" value="Unassembled WGS sequence"/>
</dbReference>
<evidence type="ECO:0000256" key="9">
    <source>
        <dbReference type="SAM" id="Phobius"/>
    </source>
</evidence>
<proteinExistence type="inferred from homology"/>
<dbReference type="PRINTS" id="PR00750">
    <property type="entry name" value="BETAAMYLASE"/>
</dbReference>
<dbReference type="GO" id="GO:0000272">
    <property type="term" value="P:polysaccharide catabolic process"/>
    <property type="evidence" value="ECO:0007669"/>
    <property type="project" value="UniProtKB-KW"/>
</dbReference>
<accession>A0A8J6BFN3</accession>
<dbReference type="InterPro" id="IPR001554">
    <property type="entry name" value="Glyco_hydro_14"/>
</dbReference>
<dbReference type="InterPro" id="IPR017853">
    <property type="entry name" value="GH"/>
</dbReference>
<evidence type="ECO:0000256" key="1">
    <source>
        <dbReference type="ARBA" id="ARBA00000546"/>
    </source>
</evidence>
<keyword evidence="12" id="KW-1185">Reference proteome</keyword>
<evidence type="ECO:0000313" key="12">
    <source>
        <dbReference type="Proteomes" id="UP000717585"/>
    </source>
</evidence>
<keyword evidence="6 8" id="KW-0326">Glycosidase</keyword>
<dbReference type="InterPro" id="IPR018238">
    <property type="entry name" value="Glyco_hydro_14_CS"/>
</dbReference>
<evidence type="ECO:0000256" key="7">
    <source>
        <dbReference type="ARBA" id="ARBA00023326"/>
    </source>
</evidence>
<dbReference type="Gene3D" id="3.20.20.80">
    <property type="entry name" value="Glycosidases"/>
    <property type="match status" value="1"/>
</dbReference>
<comment type="caution">
    <text evidence="11">The sequence shown here is derived from an EMBL/GenBank/DDBJ whole genome shotgun (WGS) entry which is preliminary data.</text>
</comment>
<dbReference type="Pfam" id="PF01373">
    <property type="entry name" value="Glyco_hydro_14"/>
    <property type="match status" value="1"/>
</dbReference>
<evidence type="ECO:0000256" key="6">
    <source>
        <dbReference type="ARBA" id="ARBA00023295"/>
    </source>
</evidence>
<feature type="chain" id="PRO_5035155244" description="Beta-amylase" evidence="10">
    <location>
        <begin position="20"/>
        <end position="585"/>
    </location>
</feature>
<dbReference type="GO" id="GO:0016161">
    <property type="term" value="F:beta-amylase activity"/>
    <property type="evidence" value="ECO:0007669"/>
    <property type="project" value="UniProtKB-EC"/>
</dbReference>
<keyword evidence="4 8" id="KW-0378">Hydrolase</keyword>
<evidence type="ECO:0000256" key="5">
    <source>
        <dbReference type="ARBA" id="ARBA00023277"/>
    </source>
</evidence>
<dbReference type="EMBL" id="JAHDYR010000005">
    <property type="protein sequence ID" value="KAG9396477.1"/>
    <property type="molecule type" value="Genomic_DNA"/>
</dbReference>
<keyword evidence="5 8" id="KW-0119">Carbohydrate metabolism</keyword>
<evidence type="ECO:0000256" key="2">
    <source>
        <dbReference type="ARBA" id="ARBA00005652"/>
    </source>
</evidence>
<dbReference type="PANTHER" id="PTHR31352:SF1">
    <property type="entry name" value="BETA-AMYLASE 3, CHLOROPLASTIC"/>
    <property type="match status" value="1"/>
</dbReference>
<dbReference type="PROSITE" id="PS00506">
    <property type="entry name" value="BETA_AMYLASE_1"/>
    <property type="match status" value="1"/>
</dbReference>
<evidence type="ECO:0000256" key="10">
    <source>
        <dbReference type="SAM" id="SignalP"/>
    </source>
</evidence>
<comment type="catalytic activity">
    <reaction evidence="1 8">
        <text>Hydrolysis of (1-&gt;4)-alpha-D-glucosidic linkages in polysaccharides so as to remove successive maltose units from the non-reducing ends of the chains.</text>
        <dbReference type="EC" id="3.2.1.2"/>
    </reaction>
</comment>
<evidence type="ECO:0000256" key="8">
    <source>
        <dbReference type="RuleBase" id="RU000509"/>
    </source>
</evidence>
<dbReference type="PANTHER" id="PTHR31352">
    <property type="entry name" value="BETA-AMYLASE 1, CHLOROPLASTIC"/>
    <property type="match status" value="1"/>
</dbReference>
<dbReference type="PROSITE" id="PS51257">
    <property type="entry name" value="PROKAR_LIPOPROTEIN"/>
    <property type="match status" value="1"/>
</dbReference>
<dbReference type="PROSITE" id="PS00679">
    <property type="entry name" value="BETA_AMYLASE_2"/>
    <property type="match status" value="1"/>
</dbReference>